<evidence type="ECO:0000259" key="1">
    <source>
        <dbReference type="PROSITE" id="PS51819"/>
    </source>
</evidence>
<dbReference type="Pfam" id="PF13669">
    <property type="entry name" value="Glyoxalase_4"/>
    <property type="match status" value="1"/>
</dbReference>
<dbReference type="InterPro" id="IPR037523">
    <property type="entry name" value="VOC_core"/>
</dbReference>
<dbReference type="AlphaFoldDB" id="A0A6M2BPH8"/>
<evidence type="ECO:0000313" key="3">
    <source>
        <dbReference type="Proteomes" id="UP000472676"/>
    </source>
</evidence>
<evidence type="ECO:0000313" key="2">
    <source>
        <dbReference type="EMBL" id="NGY03953.1"/>
    </source>
</evidence>
<accession>A0A6M2BPH8</accession>
<comment type="caution">
    <text evidence="2">The sequence shown here is derived from an EMBL/GenBank/DDBJ whole genome shotgun (WGS) entry which is preliminary data.</text>
</comment>
<reference evidence="2 3" key="1">
    <citation type="journal article" date="2014" name="Int. J. Syst. Evol. Microbiol.">
        <title>Solimonas terrae sp. nov., isolated from soil.</title>
        <authorList>
            <person name="Kim S.J."/>
            <person name="Moon J.Y."/>
            <person name="Weon H.Y."/>
            <person name="Ahn J.H."/>
            <person name="Chen W.M."/>
            <person name="Kwon S.W."/>
        </authorList>
    </citation>
    <scope>NUCLEOTIDE SEQUENCE [LARGE SCALE GENOMIC DNA]</scope>
    <source>
        <strain evidence="2 3">KIS83-12</strain>
    </source>
</reference>
<dbReference type="SUPFAM" id="SSF54593">
    <property type="entry name" value="Glyoxalase/Bleomycin resistance protein/Dihydroxybiphenyl dioxygenase"/>
    <property type="match status" value="1"/>
</dbReference>
<dbReference type="Proteomes" id="UP000472676">
    <property type="component" value="Unassembled WGS sequence"/>
</dbReference>
<organism evidence="2 3">
    <name type="scientific">Solimonas terrae</name>
    <dbReference type="NCBI Taxonomy" id="1396819"/>
    <lineage>
        <taxon>Bacteria</taxon>
        <taxon>Pseudomonadati</taxon>
        <taxon>Pseudomonadota</taxon>
        <taxon>Gammaproteobacteria</taxon>
        <taxon>Nevskiales</taxon>
        <taxon>Nevskiaceae</taxon>
        <taxon>Solimonas</taxon>
    </lineage>
</organism>
<dbReference type="InterPro" id="IPR029068">
    <property type="entry name" value="Glyas_Bleomycin-R_OHBP_Dase"/>
</dbReference>
<dbReference type="Gene3D" id="3.10.180.10">
    <property type="entry name" value="2,3-Dihydroxybiphenyl 1,2-Dioxygenase, domain 1"/>
    <property type="match status" value="1"/>
</dbReference>
<keyword evidence="3" id="KW-1185">Reference proteome</keyword>
<dbReference type="PROSITE" id="PS51819">
    <property type="entry name" value="VOC"/>
    <property type="match status" value="1"/>
</dbReference>
<feature type="domain" description="VOC" evidence="1">
    <location>
        <begin position="4"/>
        <end position="142"/>
    </location>
</feature>
<dbReference type="EMBL" id="JAAMOW010000002">
    <property type="protein sequence ID" value="NGY03953.1"/>
    <property type="molecule type" value="Genomic_DNA"/>
</dbReference>
<proteinExistence type="predicted"/>
<gene>
    <name evidence="2" type="ORF">G7Y85_04195</name>
</gene>
<dbReference type="RefSeq" id="WP_166252271.1">
    <property type="nucleotide sequence ID" value="NZ_JAAMOW010000002.1"/>
</dbReference>
<protein>
    <recommendedName>
        <fullName evidence="1">VOC domain-containing protein</fullName>
    </recommendedName>
</protein>
<sequence length="153" mass="17395">MLLENHYQNAYVTPDIEQALTIFRRRYGVADAKYFQAETEVWTPYGSGIAVNRIAFIWIGDLQYELIEPVSGPVDLYRDALPVRGLRFHHVCMRSFDWDATLAEVERQGLPVVYRGGTASGLKFIYADARDTLGHYLEFTSVPDAVWTAMGGR</sequence>
<name>A0A6M2BPH8_9GAMM</name>